<organism evidence="1">
    <name type="scientific">Escherichia coli</name>
    <dbReference type="NCBI Taxonomy" id="562"/>
    <lineage>
        <taxon>Bacteria</taxon>
        <taxon>Pseudomonadati</taxon>
        <taxon>Pseudomonadota</taxon>
        <taxon>Gammaproteobacteria</taxon>
        <taxon>Enterobacterales</taxon>
        <taxon>Enterobacteriaceae</taxon>
        <taxon>Escherichia</taxon>
    </lineage>
</organism>
<dbReference type="EMBL" id="KJ755562">
    <property type="protein sequence ID" value="AIG62586.1"/>
    <property type="molecule type" value="Genomic_DNA"/>
</dbReference>
<sequence>MVTWVELSFEKKSAVLDQQGVAQKNPFVIDTVTQMCKNRLPLNIILTTTAVWHLPAEFWVIPVPMCSLAGLMNVTPTDDVYLPVRPVRIRSLNQKSNVKLSRHSVHDEYQTVKLPDVLVPAVLYCINGKMKLSVTVFTK</sequence>
<proteinExistence type="predicted"/>
<dbReference type="AlphaFoldDB" id="A0A0B4N3P1"/>
<protein>
    <submittedName>
        <fullName evidence="1">Transportase</fullName>
    </submittedName>
</protein>
<evidence type="ECO:0000313" key="1">
    <source>
        <dbReference type="EMBL" id="AIG62586.1"/>
    </source>
</evidence>
<accession>A0A0B4N3P1</accession>
<reference evidence="1" key="1">
    <citation type="journal article" date="2016" name="PLoS ONE">
        <title>Comparison of O-Antigen Gene Clusters of All O-Serogroups of Escherichia coli and Proposal for Adopting a New Nomenclature for O-Typing.</title>
        <authorList>
            <person name="DebRoy C."/>
            <person name="Fratamico P.M."/>
            <person name="Yan X."/>
            <person name="Baranzoni G."/>
            <person name="Liu Y."/>
            <person name="Needleman D.S."/>
            <person name="Tebbs R."/>
            <person name="O'Connell C.D."/>
            <person name="Allred A."/>
            <person name="Swimley M."/>
            <person name="Mwangi M."/>
            <person name="Kapur V."/>
            <person name="Raygoza Garay J.A."/>
            <person name="Roberts E.L."/>
            <person name="Katani R."/>
        </authorList>
    </citation>
    <scope>NUCLEOTIDE SEQUENCE</scope>
    <source>
        <strain evidence="1">E 41a</strain>
    </source>
</reference>
<name>A0A0B4N3P1_ECOLX</name>